<evidence type="ECO:0000313" key="2">
    <source>
        <dbReference type="Proteomes" id="UP000055024"/>
    </source>
</evidence>
<keyword evidence="2" id="KW-1185">Reference proteome</keyword>
<dbReference type="EMBL" id="JYDP01001548">
    <property type="protein sequence ID" value="KRY98162.1"/>
    <property type="molecule type" value="Genomic_DNA"/>
</dbReference>
<dbReference type="AlphaFoldDB" id="A0A0V1GJH2"/>
<accession>A0A0V1GJH2</accession>
<protein>
    <submittedName>
        <fullName evidence="1">Uncharacterized protein</fullName>
    </submittedName>
</protein>
<name>A0A0V1GJH2_9BILA</name>
<evidence type="ECO:0000313" key="1">
    <source>
        <dbReference type="EMBL" id="KRY98162.1"/>
    </source>
</evidence>
<comment type="caution">
    <text evidence="1">The sequence shown here is derived from an EMBL/GenBank/DDBJ whole genome shotgun (WGS) entry which is preliminary data.</text>
</comment>
<organism evidence="1 2">
    <name type="scientific">Trichinella zimbabwensis</name>
    <dbReference type="NCBI Taxonomy" id="268475"/>
    <lineage>
        <taxon>Eukaryota</taxon>
        <taxon>Metazoa</taxon>
        <taxon>Ecdysozoa</taxon>
        <taxon>Nematoda</taxon>
        <taxon>Enoplea</taxon>
        <taxon>Dorylaimia</taxon>
        <taxon>Trichinellida</taxon>
        <taxon>Trichinellidae</taxon>
        <taxon>Trichinella</taxon>
    </lineage>
</organism>
<reference evidence="1 2" key="1">
    <citation type="submission" date="2015-01" db="EMBL/GenBank/DDBJ databases">
        <title>Evolution of Trichinella species and genotypes.</title>
        <authorList>
            <person name="Korhonen P.K."/>
            <person name="Edoardo P."/>
            <person name="Giuseppe L.R."/>
            <person name="Gasser R.B."/>
        </authorList>
    </citation>
    <scope>NUCLEOTIDE SEQUENCE [LARGE SCALE GENOMIC DNA]</scope>
    <source>
        <strain evidence="1">ISS1029</strain>
    </source>
</reference>
<proteinExistence type="predicted"/>
<gene>
    <name evidence="1" type="ORF">T11_7855</name>
</gene>
<dbReference type="Proteomes" id="UP000055024">
    <property type="component" value="Unassembled WGS sequence"/>
</dbReference>
<feature type="non-terminal residue" evidence="1">
    <location>
        <position position="66"/>
    </location>
</feature>
<sequence length="66" mass="7342">MDDFVEDKGYMLVVVEEITQVRSYTVPVPIRRPQIYAISVTINLCLAFTPAVSDISAIVNIDLGKL</sequence>